<proteinExistence type="predicted"/>
<evidence type="ECO:0000256" key="1">
    <source>
        <dbReference type="SAM" id="Phobius"/>
    </source>
</evidence>
<evidence type="ECO:0008006" key="4">
    <source>
        <dbReference type="Google" id="ProtNLM"/>
    </source>
</evidence>
<keyword evidence="3" id="KW-1185">Reference proteome</keyword>
<keyword evidence="1" id="KW-1133">Transmembrane helix</keyword>
<evidence type="ECO:0000313" key="3">
    <source>
        <dbReference type="Proteomes" id="UP001269819"/>
    </source>
</evidence>
<gene>
    <name evidence="2" type="ORF">RYS15_00655</name>
</gene>
<dbReference type="Proteomes" id="UP001269819">
    <property type="component" value="Unassembled WGS sequence"/>
</dbReference>
<organism evidence="2 3">
    <name type="scientific">Marinobacter xestospongiae</name>
    <dbReference type="NCBI Taxonomy" id="994319"/>
    <lineage>
        <taxon>Bacteria</taxon>
        <taxon>Pseudomonadati</taxon>
        <taxon>Pseudomonadota</taxon>
        <taxon>Gammaproteobacteria</taxon>
        <taxon>Pseudomonadales</taxon>
        <taxon>Marinobacteraceae</taxon>
        <taxon>Marinobacter</taxon>
    </lineage>
</organism>
<sequence length="128" mass="14616">MGLKKGFFKEMKEIIFELIAFGILALTMVTWPLFGRISMRRIEKAIMAEGWPRPCYWDGAGFRIILYAAAMVMPKLAFNEQDEKPGRVNPTLVNKYARTYDKVLAWILILAIYGVIFITIVSMAFGIS</sequence>
<keyword evidence="1" id="KW-0472">Membrane</keyword>
<keyword evidence="1" id="KW-0812">Transmembrane</keyword>
<protein>
    <recommendedName>
        <fullName evidence="4">DUF3899 domain-containing protein</fullName>
    </recommendedName>
</protein>
<accession>A0ABU3VTS8</accession>
<feature type="transmembrane region" description="Helical" evidence="1">
    <location>
        <begin position="103"/>
        <end position="127"/>
    </location>
</feature>
<comment type="caution">
    <text evidence="2">The sequence shown here is derived from an EMBL/GenBank/DDBJ whole genome shotgun (WGS) entry which is preliminary data.</text>
</comment>
<reference evidence="2 3" key="1">
    <citation type="submission" date="2023-10" db="EMBL/GenBank/DDBJ databases">
        <title>Characteristics and mechanism of a salt-tolerant marine origin heterotrophic nitrifying- aerobic denitrifying bacteria Marinobacter xestospongiae HN1.</title>
        <authorList>
            <person name="Qi R."/>
        </authorList>
    </citation>
    <scope>NUCLEOTIDE SEQUENCE [LARGE SCALE GENOMIC DNA]</scope>
    <source>
        <strain evidence="2 3">HN1</strain>
    </source>
</reference>
<evidence type="ECO:0000313" key="2">
    <source>
        <dbReference type="EMBL" id="MDV2077166.1"/>
    </source>
</evidence>
<name>A0ABU3VTS8_9GAMM</name>
<dbReference type="RefSeq" id="WP_316972166.1">
    <property type="nucleotide sequence ID" value="NZ_JAWIIJ010000001.1"/>
</dbReference>
<feature type="transmembrane region" description="Helical" evidence="1">
    <location>
        <begin position="14"/>
        <end position="34"/>
    </location>
</feature>
<dbReference type="EMBL" id="JAWIIJ010000001">
    <property type="protein sequence ID" value="MDV2077166.1"/>
    <property type="molecule type" value="Genomic_DNA"/>
</dbReference>